<dbReference type="EMBL" id="AP023367">
    <property type="protein sequence ID" value="BCJ96629.1"/>
    <property type="molecule type" value="Genomic_DNA"/>
</dbReference>
<reference evidence="1 2" key="1">
    <citation type="journal article" date="2016" name="Int. J. Syst. Evol. Microbiol.">
        <title>Descriptions of Anaerotaenia torta gen. nov., sp. nov. and Anaerocolumna cellulosilytica gen. nov., sp. nov. isolated from a methanogenic reactor of cattle waste.</title>
        <authorList>
            <person name="Uek A."/>
            <person name="Ohtaki Y."/>
            <person name="Kaku N."/>
            <person name="Ueki K."/>
        </authorList>
    </citation>
    <scope>NUCLEOTIDE SEQUENCE [LARGE SCALE GENOMIC DNA]</scope>
    <source>
        <strain evidence="1 2">SN021</strain>
    </source>
</reference>
<proteinExistence type="predicted"/>
<name>A0A6S6R5L4_9FIRM</name>
<dbReference type="KEGG" id="acel:acsn021_41980"/>
<keyword evidence="2" id="KW-1185">Reference proteome</keyword>
<dbReference type="Proteomes" id="UP000515561">
    <property type="component" value="Chromosome"/>
</dbReference>
<protein>
    <submittedName>
        <fullName evidence="1">Uncharacterized protein</fullName>
    </submittedName>
</protein>
<evidence type="ECO:0000313" key="1">
    <source>
        <dbReference type="EMBL" id="BCJ96629.1"/>
    </source>
</evidence>
<evidence type="ECO:0000313" key="2">
    <source>
        <dbReference type="Proteomes" id="UP000515561"/>
    </source>
</evidence>
<gene>
    <name evidence="1" type="ORF">acsn021_41980</name>
</gene>
<dbReference type="AlphaFoldDB" id="A0A6S6R5L4"/>
<accession>A0A6S6R5L4</accession>
<sequence>MLLKKAKMKTVDLIRQLSKIKYERGETMVELDQFKYTLGTYEQPLIEVGDSL</sequence>
<organism evidence="1 2">
    <name type="scientific">Anaerocolumna cellulosilytica</name>
    <dbReference type="NCBI Taxonomy" id="433286"/>
    <lineage>
        <taxon>Bacteria</taxon>
        <taxon>Bacillati</taxon>
        <taxon>Bacillota</taxon>
        <taxon>Clostridia</taxon>
        <taxon>Lachnospirales</taxon>
        <taxon>Lachnospiraceae</taxon>
        <taxon>Anaerocolumna</taxon>
    </lineage>
</organism>